<accession>A0AAV7MAY3</accession>
<organism evidence="2 3">
    <name type="scientific">Pleurodeles waltl</name>
    <name type="common">Iberian ribbed newt</name>
    <dbReference type="NCBI Taxonomy" id="8319"/>
    <lineage>
        <taxon>Eukaryota</taxon>
        <taxon>Metazoa</taxon>
        <taxon>Chordata</taxon>
        <taxon>Craniata</taxon>
        <taxon>Vertebrata</taxon>
        <taxon>Euteleostomi</taxon>
        <taxon>Amphibia</taxon>
        <taxon>Batrachia</taxon>
        <taxon>Caudata</taxon>
        <taxon>Salamandroidea</taxon>
        <taxon>Salamandridae</taxon>
        <taxon>Pleurodelinae</taxon>
        <taxon>Pleurodeles</taxon>
    </lineage>
</organism>
<dbReference type="AlphaFoldDB" id="A0AAV7MAY3"/>
<sequence>MVRFATGHRRDGLQGLPSWSPGLPRGSMGGEKRDVPVEGCRQGDTPYLRGQLFLRRRGRSASGSEGRLHPSSNAPILVACCKFPAFQQVPPPGSENPGYREGLRGPLRQSSLPPPSGAWCRSNATPPPVRPPSPR</sequence>
<name>A0AAV7MAY3_PLEWA</name>
<feature type="compositionally biased region" description="Pro residues" evidence="1">
    <location>
        <begin position="125"/>
        <end position="135"/>
    </location>
</feature>
<evidence type="ECO:0000313" key="2">
    <source>
        <dbReference type="EMBL" id="KAJ1100677.1"/>
    </source>
</evidence>
<comment type="caution">
    <text evidence="2">The sequence shown here is derived from an EMBL/GenBank/DDBJ whole genome shotgun (WGS) entry which is preliminary data.</text>
</comment>
<evidence type="ECO:0000313" key="3">
    <source>
        <dbReference type="Proteomes" id="UP001066276"/>
    </source>
</evidence>
<dbReference type="Proteomes" id="UP001066276">
    <property type="component" value="Chromosome 10"/>
</dbReference>
<evidence type="ECO:0000256" key="1">
    <source>
        <dbReference type="SAM" id="MobiDB-lite"/>
    </source>
</evidence>
<dbReference type="EMBL" id="JANPWB010000014">
    <property type="protein sequence ID" value="KAJ1100677.1"/>
    <property type="molecule type" value="Genomic_DNA"/>
</dbReference>
<feature type="region of interest" description="Disordered" evidence="1">
    <location>
        <begin position="1"/>
        <end position="46"/>
    </location>
</feature>
<proteinExistence type="predicted"/>
<reference evidence="2" key="1">
    <citation type="journal article" date="2022" name="bioRxiv">
        <title>Sequencing and chromosome-scale assembly of the giantPleurodeles waltlgenome.</title>
        <authorList>
            <person name="Brown T."/>
            <person name="Elewa A."/>
            <person name="Iarovenko S."/>
            <person name="Subramanian E."/>
            <person name="Araus A.J."/>
            <person name="Petzold A."/>
            <person name="Susuki M."/>
            <person name="Suzuki K.-i.T."/>
            <person name="Hayashi T."/>
            <person name="Toyoda A."/>
            <person name="Oliveira C."/>
            <person name="Osipova E."/>
            <person name="Leigh N.D."/>
            <person name="Simon A."/>
            <person name="Yun M.H."/>
        </authorList>
    </citation>
    <scope>NUCLEOTIDE SEQUENCE</scope>
    <source>
        <strain evidence="2">20211129_DDA</strain>
        <tissue evidence="2">Liver</tissue>
    </source>
</reference>
<gene>
    <name evidence="2" type="ORF">NDU88_005758</name>
</gene>
<feature type="region of interest" description="Disordered" evidence="1">
    <location>
        <begin position="87"/>
        <end position="135"/>
    </location>
</feature>
<keyword evidence="3" id="KW-1185">Reference proteome</keyword>
<protein>
    <submittedName>
        <fullName evidence="2">Uncharacterized protein</fullName>
    </submittedName>
</protein>